<dbReference type="OrthoDB" id="2959714at2759"/>
<accession>A0A0C2WUA1</accession>
<feature type="compositionally biased region" description="Polar residues" evidence="1">
    <location>
        <begin position="250"/>
        <end position="264"/>
    </location>
</feature>
<evidence type="ECO:0000313" key="3">
    <source>
        <dbReference type="Proteomes" id="UP000054549"/>
    </source>
</evidence>
<evidence type="ECO:0000313" key="2">
    <source>
        <dbReference type="EMBL" id="KIL59918.1"/>
    </source>
</evidence>
<gene>
    <name evidence="2" type="ORF">M378DRAFT_14479</name>
</gene>
<reference evidence="2 3" key="1">
    <citation type="submission" date="2014-04" db="EMBL/GenBank/DDBJ databases">
        <title>Evolutionary Origins and Diversification of the Mycorrhizal Mutualists.</title>
        <authorList>
            <consortium name="DOE Joint Genome Institute"/>
            <consortium name="Mycorrhizal Genomics Consortium"/>
            <person name="Kohler A."/>
            <person name="Kuo A."/>
            <person name="Nagy L.G."/>
            <person name="Floudas D."/>
            <person name="Copeland A."/>
            <person name="Barry K.W."/>
            <person name="Cichocki N."/>
            <person name="Veneault-Fourrey C."/>
            <person name="LaButti K."/>
            <person name="Lindquist E.A."/>
            <person name="Lipzen A."/>
            <person name="Lundell T."/>
            <person name="Morin E."/>
            <person name="Murat C."/>
            <person name="Riley R."/>
            <person name="Ohm R."/>
            <person name="Sun H."/>
            <person name="Tunlid A."/>
            <person name="Henrissat B."/>
            <person name="Grigoriev I.V."/>
            <person name="Hibbett D.S."/>
            <person name="Martin F."/>
        </authorList>
    </citation>
    <scope>NUCLEOTIDE SEQUENCE [LARGE SCALE GENOMIC DNA]</scope>
    <source>
        <strain evidence="2 3">Koide BX008</strain>
    </source>
</reference>
<keyword evidence="3" id="KW-1185">Reference proteome</keyword>
<proteinExistence type="predicted"/>
<sequence>MTHPYPPIRKLGLRGFTQAHGYLDDVFDILDAHQHPCIVMGRSVLLWMGSGVLPRLIRNSQIAAIAEDIPRTGNWKEAPLVHTYGEDYLQPPPRVFERTDGTFSIKVWSEEAVRLLVNPPADGRVGNGHFLIEAPCCCEVLSPVLLESDMHSGPEISENKPSLLTTPDVCFLPRNHICSQSASREPQSKVYIPTISRYLYALLAQSRCRGRELLNTVSVFGDAKPKKEDIAVTGKRVKEQDGAAFGSVQEDIQTQVQSQGGKRR</sequence>
<name>A0A0C2WUA1_AMAMK</name>
<evidence type="ECO:0000256" key="1">
    <source>
        <dbReference type="SAM" id="MobiDB-lite"/>
    </source>
</evidence>
<dbReference type="Proteomes" id="UP000054549">
    <property type="component" value="Unassembled WGS sequence"/>
</dbReference>
<organism evidence="2 3">
    <name type="scientific">Amanita muscaria (strain Koide BX008)</name>
    <dbReference type="NCBI Taxonomy" id="946122"/>
    <lineage>
        <taxon>Eukaryota</taxon>
        <taxon>Fungi</taxon>
        <taxon>Dikarya</taxon>
        <taxon>Basidiomycota</taxon>
        <taxon>Agaricomycotina</taxon>
        <taxon>Agaricomycetes</taxon>
        <taxon>Agaricomycetidae</taxon>
        <taxon>Agaricales</taxon>
        <taxon>Pluteineae</taxon>
        <taxon>Amanitaceae</taxon>
        <taxon>Amanita</taxon>
    </lineage>
</organism>
<dbReference type="InParanoid" id="A0A0C2WUA1"/>
<dbReference type="EMBL" id="KN818307">
    <property type="protein sequence ID" value="KIL59918.1"/>
    <property type="molecule type" value="Genomic_DNA"/>
</dbReference>
<protein>
    <submittedName>
        <fullName evidence="2">Uncharacterized protein</fullName>
    </submittedName>
</protein>
<dbReference type="HOGENOM" id="CLU_1053648_0_0_1"/>
<dbReference type="AlphaFoldDB" id="A0A0C2WUA1"/>
<feature type="region of interest" description="Disordered" evidence="1">
    <location>
        <begin position="242"/>
        <end position="264"/>
    </location>
</feature>